<comment type="similarity">
    <text evidence="3">Belongs to the bacterial glucokinase family.</text>
</comment>
<protein>
    <submittedName>
        <fullName evidence="4">ROK family protein</fullName>
    </submittedName>
</protein>
<dbReference type="InterPro" id="IPR043129">
    <property type="entry name" value="ATPase_NBD"/>
</dbReference>
<gene>
    <name evidence="4" type="ORF">FIL88_07435</name>
</gene>
<dbReference type="GO" id="GO:0005536">
    <property type="term" value="F:D-glucose binding"/>
    <property type="evidence" value="ECO:0007669"/>
    <property type="project" value="InterPro"/>
</dbReference>
<evidence type="ECO:0000313" key="5">
    <source>
        <dbReference type="Proteomes" id="UP000315816"/>
    </source>
</evidence>
<dbReference type="Gene3D" id="3.40.367.20">
    <property type="match status" value="1"/>
</dbReference>
<dbReference type="GO" id="GO:0006096">
    <property type="term" value="P:glycolytic process"/>
    <property type="evidence" value="ECO:0007669"/>
    <property type="project" value="InterPro"/>
</dbReference>
<dbReference type="EMBL" id="VICH01000004">
    <property type="protein sequence ID" value="TQV69372.1"/>
    <property type="molecule type" value="Genomic_DNA"/>
</dbReference>
<dbReference type="GO" id="GO:0005524">
    <property type="term" value="F:ATP binding"/>
    <property type="evidence" value="ECO:0007669"/>
    <property type="project" value="InterPro"/>
</dbReference>
<dbReference type="CDD" id="cd24008">
    <property type="entry name" value="ASKHA_NBD_GLK"/>
    <property type="match status" value="1"/>
</dbReference>
<dbReference type="Gene3D" id="3.30.420.40">
    <property type="match status" value="1"/>
</dbReference>
<organism evidence="4 5">
    <name type="scientific">Aliiroseovarius halocynthiae</name>
    <dbReference type="NCBI Taxonomy" id="985055"/>
    <lineage>
        <taxon>Bacteria</taxon>
        <taxon>Pseudomonadati</taxon>
        <taxon>Pseudomonadota</taxon>
        <taxon>Alphaproteobacteria</taxon>
        <taxon>Rhodobacterales</taxon>
        <taxon>Paracoccaceae</taxon>
        <taxon>Aliiroseovarius</taxon>
    </lineage>
</organism>
<dbReference type="PANTHER" id="PTHR47690">
    <property type="entry name" value="GLUCOKINASE"/>
    <property type="match status" value="1"/>
</dbReference>
<dbReference type="AlphaFoldDB" id="A0A545SWM1"/>
<dbReference type="InterPro" id="IPR050201">
    <property type="entry name" value="Bacterial_glucokinase"/>
</dbReference>
<dbReference type="Pfam" id="PF02685">
    <property type="entry name" value="Glucokinase"/>
    <property type="match status" value="1"/>
</dbReference>
<evidence type="ECO:0000256" key="2">
    <source>
        <dbReference type="ARBA" id="ARBA00022777"/>
    </source>
</evidence>
<comment type="caution">
    <text evidence="4">The sequence shown here is derived from an EMBL/GenBank/DDBJ whole genome shotgun (WGS) entry which is preliminary data.</text>
</comment>
<dbReference type="OrthoDB" id="9800595at2"/>
<dbReference type="GO" id="GO:0004340">
    <property type="term" value="F:glucokinase activity"/>
    <property type="evidence" value="ECO:0007669"/>
    <property type="project" value="InterPro"/>
</dbReference>
<sequence length="320" mass="33754">MPHHSIVADVGGTNTRVAISQDGSVLPDSIRKFANADHDSLTAILRMYCADNDTVEFEQVAVAIAGPVRDGQGSLTNLDWTIDCAALSDATGASDAHVLNDLQAQAHAVGRLDAKFVEEIRPGSVASPEAAHLVVGIGTGFNSAVAYHAPGGRLVPPAESGHATLPVCSEDQFAFAQYAQERFGHAAIEDALSGRGLGHCHDWLRHVAGQPTGTKSAQIFAEAEAGDAMAKQAIDLFSRFLGTVLGDLTLTSLPFGGVYLVGGMSRAIAPWLGQTGFEAAWQDKGRFGPFLDQFPIRLVTDDYAALTGCAGFLEEFRIAH</sequence>
<evidence type="ECO:0000256" key="3">
    <source>
        <dbReference type="RuleBase" id="RU004046"/>
    </source>
</evidence>
<dbReference type="GO" id="GO:0005829">
    <property type="term" value="C:cytosol"/>
    <property type="evidence" value="ECO:0007669"/>
    <property type="project" value="TreeGrafter"/>
</dbReference>
<dbReference type="RefSeq" id="WP_142853120.1">
    <property type="nucleotide sequence ID" value="NZ_FXWW01000001.1"/>
</dbReference>
<dbReference type="InterPro" id="IPR003836">
    <property type="entry name" value="Glucokinase"/>
</dbReference>
<dbReference type="PANTHER" id="PTHR47690:SF1">
    <property type="entry name" value="GLUCOKINASE"/>
    <property type="match status" value="1"/>
</dbReference>
<accession>A0A545SWM1</accession>
<proteinExistence type="inferred from homology"/>
<keyword evidence="1" id="KW-0808">Transferase</keyword>
<dbReference type="SUPFAM" id="SSF53067">
    <property type="entry name" value="Actin-like ATPase domain"/>
    <property type="match status" value="1"/>
</dbReference>
<reference evidence="4 5" key="1">
    <citation type="submission" date="2019-06" db="EMBL/GenBank/DDBJ databases">
        <title>A novel species of marine bacteria.</title>
        <authorList>
            <person name="Wang Y."/>
        </authorList>
    </citation>
    <scope>NUCLEOTIDE SEQUENCE [LARGE SCALE GENOMIC DNA]</scope>
    <source>
        <strain evidence="4 5">MA1-10</strain>
    </source>
</reference>
<evidence type="ECO:0000256" key="1">
    <source>
        <dbReference type="ARBA" id="ARBA00022679"/>
    </source>
</evidence>
<keyword evidence="5" id="KW-1185">Reference proteome</keyword>
<keyword evidence="2" id="KW-0418">Kinase</keyword>
<evidence type="ECO:0000313" key="4">
    <source>
        <dbReference type="EMBL" id="TQV69372.1"/>
    </source>
</evidence>
<name>A0A545SWM1_9RHOB</name>
<dbReference type="Proteomes" id="UP000315816">
    <property type="component" value="Unassembled WGS sequence"/>
</dbReference>